<dbReference type="PANTHER" id="PTHR42760">
    <property type="entry name" value="SHORT-CHAIN DEHYDROGENASES/REDUCTASES FAMILY MEMBER"/>
    <property type="match status" value="1"/>
</dbReference>
<dbReference type="InterPro" id="IPR036291">
    <property type="entry name" value="NAD(P)-bd_dom_sf"/>
</dbReference>
<evidence type="ECO:0000256" key="1">
    <source>
        <dbReference type="ARBA" id="ARBA00006484"/>
    </source>
</evidence>
<comment type="caution">
    <text evidence="2">The sequence shown here is derived from an EMBL/GenBank/DDBJ whole genome shotgun (WGS) entry which is preliminary data.</text>
</comment>
<dbReference type="Pfam" id="PF00106">
    <property type="entry name" value="adh_short"/>
    <property type="match status" value="1"/>
</dbReference>
<gene>
    <name evidence="2" type="ORF">JIV24_18810</name>
</gene>
<keyword evidence="3" id="KW-1185">Reference proteome</keyword>
<dbReference type="EMBL" id="JAENRR010000066">
    <property type="protein sequence ID" value="MBK3519405.1"/>
    <property type="molecule type" value="Genomic_DNA"/>
</dbReference>
<name>A0ABS1HPJ9_9BACT</name>
<dbReference type="InterPro" id="IPR020904">
    <property type="entry name" value="Sc_DH/Rdtase_CS"/>
</dbReference>
<organism evidence="2 3">
    <name type="scientific">Carboxylicivirga marina</name>
    <dbReference type="NCBI Taxonomy" id="2800988"/>
    <lineage>
        <taxon>Bacteria</taxon>
        <taxon>Pseudomonadati</taxon>
        <taxon>Bacteroidota</taxon>
        <taxon>Bacteroidia</taxon>
        <taxon>Marinilabiliales</taxon>
        <taxon>Marinilabiliaceae</taxon>
        <taxon>Carboxylicivirga</taxon>
    </lineage>
</organism>
<reference evidence="2 3" key="1">
    <citation type="submission" date="2021-01" db="EMBL/GenBank/DDBJ databases">
        <title>Carboxyliciviraga sp.nov., isolated from coastal sediments.</title>
        <authorList>
            <person name="Lu D."/>
            <person name="Zhang T."/>
        </authorList>
    </citation>
    <scope>NUCLEOTIDE SEQUENCE [LARGE SCALE GENOMIC DNA]</scope>
    <source>
        <strain evidence="2 3">N1Y132</strain>
    </source>
</reference>
<proteinExistence type="inferred from homology"/>
<dbReference type="InterPro" id="IPR002347">
    <property type="entry name" value="SDR_fam"/>
</dbReference>
<dbReference type="PRINTS" id="PR00081">
    <property type="entry name" value="GDHRDH"/>
</dbReference>
<dbReference type="Gene3D" id="3.40.50.720">
    <property type="entry name" value="NAD(P)-binding Rossmann-like Domain"/>
    <property type="match status" value="1"/>
</dbReference>
<protein>
    <submittedName>
        <fullName evidence="2">SDR family NAD(P)-dependent oxidoreductase</fullName>
    </submittedName>
</protein>
<comment type="similarity">
    <text evidence="1">Belongs to the short-chain dehydrogenases/reductases (SDR) family.</text>
</comment>
<evidence type="ECO:0000313" key="2">
    <source>
        <dbReference type="EMBL" id="MBK3519405.1"/>
    </source>
</evidence>
<dbReference type="SUPFAM" id="SSF51735">
    <property type="entry name" value="NAD(P)-binding Rossmann-fold domains"/>
    <property type="match status" value="1"/>
</dbReference>
<accession>A0ABS1HPJ9</accession>
<dbReference type="PROSITE" id="PS00061">
    <property type="entry name" value="ADH_SHORT"/>
    <property type="match status" value="1"/>
</dbReference>
<dbReference type="Proteomes" id="UP000605676">
    <property type="component" value="Unassembled WGS sequence"/>
</dbReference>
<sequence length="362" mass="38838">MELIDIIPMVRMLLSESALVSCKGHLDADEQCDSASDACVRIEESDNKDHLIAALKEHLSQVSEPVKTISIKGKGVISVEYPQGAIVNDVVGNRIIIVTGGAQGFGGGVAEELFAKGAHVVVADLNEEVGNAMVNKLNSLGQSNKAIFVPVNVGDSDSVKRMIEQTVLQLGGVDAIISNAGILRAGGLDEMEPDTFELMTKVNYSGYFYCAKHASRVMKLQAEVAPQHFTDIIQINSKSGLKGSNRNFAYAGGKFGGIGLTQSFALELMPHNIKVNSICPGNFFDGPLWSDPENGLFVQYLKAGKVPGALTIEDVQTHYEKQVPAGRGCRVKDVAKAIVYVIDQEYETGQAIPVTGGQEMLR</sequence>
<dbReference type="RefSeq" id="WP_200466623.1">
    <property type="nucleotide sequence ID" value="NZ_JAENRR010000066.1"/>
</dbReference>
<dbReference type="PANTHER" id="PTHR42760:SF105">
    <property type="entry name" value="SORBITOL-6-PHOSPHATE 2-DEHYDROGENASE"/>
    <property type="match status" value="1"/>
</dbReference>
<evidence type="ECO:0000313" key="3">
    <source>
        <dbReference type="Proteomes" id="UP000605676"/>
    </source>
</evidence>